<dbReference type="InterPro" id="IPR018392">
    <property type="entry name" value="LysM"/>
</dbReference>
<feature type="domain" description="LysM" evidence="4">
    <location>
        <begin position="181"/>
        <end position="237"/>
    </location>
</feature>
<dbReference type="InterPro" id="IPR020012">
    <property type="entry name" value="LysM_FimV"/>
</dbReference>
<dbReference type="InterPro" id="IPR036779">
    <property type="entry name" value="LysM_dom_sf"/>
</dbReference>
<feature type="region of interest" description="Disordered" evidence="2">
    <location>
        <begin position="395"/>
        <end position="414"/>
    </location>
</feature>
<feature type="transmembrane region" description="Helical" evidence="3">
    <location>
        <begin position="433"/>
        <end position="452"/>
    </location>
</feature>
<feature type="region of interest" description="Disordered" evidence="2">
    <location>
        <begin position="138"/>
        <end position="179"/>
    </location>
</feature>
<organism evidence="5">
    <name type="scientific">marine sediment metagenome</name>
    <dbReference type="NCBI Taxonomy" id="412755"/>
    <lineage>
        <taxon>unclassified sequences</taxon>
        <taxon>metagenomes</taxon>
        <taxon>ecological metagenomes</taxon>
    </lineage>
</organism>
<feature type="compositionally biased region" description="Low complexity" evidence="2">
    <location>
        <begin position="159"/>
        <end position="172"/>
    </location>
</feature>
<reference evidence="5" key="1">
    <citation type="journal article" date="2015" name="Nature">
        <title>Complex archaea that bridge the gap between prokaryotes and eukaryotes.</title>
        <authorList>
            <person name="Spang A."/>
            <person name="Saw J.H."/>
            <person name="Jorgensen S.L."/>
            <person name="Zaremba-Niedzwiedzka K."/>
            <person name="Martijn J."/>
            <person name="Lind A.E."/>
            <person name="van Eijk R."/>
            <person name="Schleper C."/>
            <person name="Guy L."/>
            <person name="Ettema T.J."/>
        </authorList>
    </citation>
    <scope>NUCLEOTIDE SEQUENCE</scope>
</reference>
<feature type="compositionally biased region" description="Low complexity" evidence="2">
    <location>
        <begin position="305"/>
        <end position="316"/>
    </location>
</feature>
<dbReference type="InterPro" id="IPR057840">
    <property type="entry name" value="FimV_N"/>
</dbReference>
<dbReference type="AlphaFoldDB" id="A0A0F9YAS9"/>
<keyword evidence="1" id="KW-0175">Coiled coil</keyword>
<dbReference type="Gene3D" id="3.10.350.10">
    <property type="entry name" value="LysM domain"/>
    <property type="match status" value="1"/>
</dbReference>
<dbReference type="EMBL" id="LAZR01000034">
    <property type="protein sequence ID" value="KKO01699.1"/>
    <property type="molecule type" value="Genomic_DNA"/>
</dbReference>
<feature type="compositionally biased region" description="Polar residues" evidence="2">
    <location>
        <begin position="251"/>
        <end position="280"/>
    </location>
</feature>
<keyword evidence="3" id="KW-0812">Transmembrane</keyword>
<evidence type="ECO:0000259" key="4">
    <source>
        <dbReference type="PROSITE" id="PS51782"/>
    </source>
</evidence>
<dbReference type="PROSITE" id="PS51782">
    <property type="entry name" value="LYSM"/>
    <property type="match status" value="1"/>
</dbReference>
<feature type="compositionally biased region" description="Low complexity" evidence="2">
    <location>
        <begin position="282"/>
        <end position="292"/>
    </location>
</feature>
<evidence type="ECO:0000256" key="3">
    <source>
        <dbReference type="SAM" id="Phobius"/>
    </source>
</evidence>
<feature type="region of interest" description="Disordered" evidence="2">
    <location>
        <begin position="625"/>
        <end position="683"/>
    </location>
</feature>
<name>A0A0F9YAS9_9ZZZZ</name>
<sequence length="683" mass="72613">MAVKRQIVMGAASLAALYVGVTNALGLGEMQLDSALNQPLSAIIVLQGAEGLSPEDVLVSLADSAAFDEAGIERPYFLTDLRFKPVMQGNKLAIQVDSSQPVREPYLNFLVELRRPSGRLLREYTLLLDPPLYGNNAPAPVQSMAQSAPPARVQSTNRAPAPVAAPDAQPLPTLAPQSGAKQYVTVSGDTLWDIAHRTRPADSASIPDTMAAIHALNTSAFVNGDRDRLKLGQTLTLPTANQLGVIETEPTAAQSSPENVPTPNAAADSQSLPNESTQMPLTDAEMAAAATAEADDERGQPGNVQATDDASAQDQQARLRIEESEVTATQANSAELLSRLTDLEGRFNALLSELDDRDRQIASLQAELEVLRAAREAEGEAAIASAAATGTLGAGAGGANASASGSDSPTAGSISAEVLPTDTAEQPQESSSWFSWWYLAIAGLAFVFGWLISKLRTTGKSDVGAPAPNEPVIGAAGMASPRDQANVKAATVVAAPEAPVDPLDDMDGVELYITYGRFPEARTMLDKSIAEEPERLELRYKQARVMGELGDAEGFAEQAQAIESLGGDMGRVDQLKARFPQLETGMASAAALDTVDDVLADDETLADTRLNLNDFTLDPDWELIEGLSPAPSRKSTSKKEAEVEEPEDDDFESSLHEFPEVEELDEDHRFSVTSDDRRGDRDN</sequence>
<protein>
    <recommendedName>
        <fullName evidence="4">LysM domain-containing protein</fullName>
    </recommendedName>
</protein>
<dbReference type="CDD" id="cd00118">
    <property type="entry name" value="LysM"/>
    <property type="match status" value="1"/>
</dbReference>
<dbReference type="NCBIfam" id="TIGR03505">
    <property type="entry name" value="FimV_core"/>
    <property type="match status" value="1"/>
</dbReference>
<feature type="compositionally biased region" description="Basic and acidic residues" evidence="2">
    <location>
        <begin position="666"/>
        <end position="683"/>
    </location>
</feature>
<gene>
    <name evidence="5" type="ORF">LCGC14_0115080</name>
</gene>
<evidence type="ECO:0000313" key="5">
    <source>
        <dbReference type="EMBL" id="KKO01699.1"/>
    </source>
</evidence>
<accession>A0A0F9YAS9</accession>
<feature type="compositionally biased region" description="Acidic residues" evidence="2">
    <location>
        <begin position="642"/>
        <end position="652"/>
    </location>
</feature>
<keyword evidence="3" id="KW-0472">Membrane</keyword>
<proteinExistence type="predicted"/>
<keyword evidence="3" id="KW-1133">Transmembrane helix</keyword>
<dbReference type="Pfam" id="PF25800">
    <property type="entry name" value="FimV_N"/>
    <property type="match status" value="1"/>
</dbReference>
<comment type="caution">
    <text evidence="5">The sequence shown here is derived from an EMBL/GenBank/DDBJ whole genome shotgun (WGS) entry which is preliminary data.</text>
</comment>
<feature type="coiled-coil region" evidence="1">
    <location>
        <begin position="347"/>
        <end position="381"/>
    </location>
</feature>
<evidence type="ECO:0000256" key="2">
    <source>
        <dbReference type="SAM" id="MobiDB-lite"/>
    </source>
</evidence>
<evidence type="ECO:0000256" key="1">
    <source>
        <dbReference type="SAM" id="Coils"/>
    </source>
</evidence>
<feature type="region of interest" description="Disordered" evidence="2">
    <location>
        <begin position="251"/>
        <end position="317"/>
    </location>
</feature>